<reference evidence="8" key="1">
    <citation type="journal article" date="2019" name="Int. J. Syst. Evol. Microbiol.">
        <title>The Global Catalogue of Microorganisms (GCM) 10K type strain sequencing project: providing services to taxonomists for standard genome sequencing and annotation.</title>
        <authorList>
            <consortium name="The Broad Institute Genomics Platform"/>
            <consortium name="The Broad Institute Genome Sequencing Center for Infectious Disease"/>
            <person name="Wu L."/>
            <person name="Ma J."/>
        </authorList>
    </citation>
    <scope>NUCLEOTIDE SEQUENCE [LARGE SCALE GENOMIC DNA]</scope>
    <source>
        <strain evidence="8">JCM 10425</strain>
    </source>
</reference>
<evidence type="ECO:0000256" key="4">
    <source>
        <dbReference type="PROSITE-ProRule" id="PRU00335"/>
    </source>
</evidence>
<feature type="DNA-binding region" description="H-T-H motif" evidence="4">
    <location>
        <begin position="39"/>
        <end position="58"/>
    </location>
</feature>
<gene>
    <name evidence="7" type="primary">mftR</name>
    <name evidence="7" type="ORF">GCM10009539_38760</name>
</gene>
<keyword evidence="8" id="KW-1185">Reference proteome</keyword>
<dbReference type="Proteomes" id="UP001500967">
    <property type="component" value="Unassembled WGS sequence"/>
</dbReference>
<evidence type="ECO:0000313" key="7">
    <source>
        <dbReference type="EMBL" id="GAA0249782.1"/>
    </source>
</evidence>
<evidence type="ECO:0000259" key="6">
    <source>
        <dbReference type="PROSITE" id="PS50977"/>
    </source>
</evidence>
<dbReference type="InterPro" id="IPR041347">
    <property type="entry name" value="MftR_C"/>
</dbReference>
<dbReference type="Gene3D" id="1.10.10.60">
    <property type="entry name" value="Homeodomain-like"/>
    <property type="match status" value="1"/>
</dbReference>
<sequence length="229" mass="24656">MANDPAPAVRMGRPPATSHDELERIGLELFTTRGFEETTIDEIAGAAGISRRTFFRYYTSKNDLVWGDFDAELSRLRERLAATPPSVPMMAALREAVVAFNRVDAAHVALHRRRMALILGVPSLFAHSTLRFTGWRDVIAEFVGVRVGRPSTALLPQLVAHAALGCAIAAYTDWLQHEDAALEPLLDEAIAELATGFAGHETSAEDEVSAGHDVSAGREVSAGHGADAS</sequence>
<evidence type="ECO:0000256" key="3">
    <source>
        <dbReference type="ARBA" id="ARBA00023163"/>
    </source>
</evidence>
<dbReference type="PANTHER" id="PTHR30055:SF238">
    <property type="entry name" value="MYCOFACTOCIN BIOSYNTHESIS TRANSCRIPTIONAL REGULATOR MFTR-RELATED"/>
    <property type="match status" value="1"/>
</dbReference>
<dbReference type="Pfam" id="PF00440">
    <property type="entry name" value="TetR_N"/>
    <property type="match status" value="1"/>
</dbReference>
<dbReference type="InterPro" id="IPR050109">
    <property type="entry name" value="HTH-type_TetR-like_transc_reg"/>
</dbReference>
<comment type="caution">
    <text evidence="7">The sequence shown here is derived from an EMBL/GenBank/DDBJ whole genome shotgun (WGS) entry which is preliminary data.</text>
</comment>
<feature type="domain" description="HTH tetR-type" evidence="6">
    <location>
        <begin position="16"/>
        <end position="76"/>
    </location>
</feature>
<keyword evidence="3" id="KW-0804">Transcription</keyword>
<dbReference type="PROSITE" id="PS50977">
    <property type="entry name" value="HTH_TETR_2"/>
    <property type="match status" value="1"/>
</dbReference>
<organism evidence="7 8">
    <name type="scientific">Cryptosporangium japonicum</name>
    <dbReference type="NCBI Taxonomy" id="80872"/>
    <lineage>
        <taxon>Bacteria</taxon>
        <taxon>Bacillati</taxon>
        <taxon>Actinomycetota</taxon>
        <taxon>Actinomycetes</taxon>
        <taxon>Cryptosporangiales</taxon>
        <taxon>Cryptosporangiaceae</taxon>
        <taxon>Cryptosporangium</taxon>
    </lineage>
</organism>
<dbReference type="InterPro" id="IPR001647">
    <property type="entry name" value="HTH_TetR"/>
</dbReference>
<dbReference type="RefSeq" id="WP_344650253.1">
    <property type="nucleotide sequence ID" value="NZ_BAAAGX010000015.1"/>
</dbReference>
<evidence type="ECO:0000313" key="8">
    <source>
        <dbReference type="Proteomes" id="UP001500967"/>
    </source>
</evidence>
<dbReference type="NCBIfam" id="TIGR03968">
    <property type="entry name" value="mycofact_TetR"/>
    <property type="match status" value="1"/>
</dbReference>
<evidence type="ECO:0000256" key="2">
    <source>
        <dbReference type="ARBA" id="ARBA00023125"/>
    </source>
</evidence>
<keyword evidence="1" id="KW-0805">Transcription regulation</keyword>
<keyword evidence="2 4" id="KW-0238">DNA-binding</keyword>
<protein>
    <submittedName>
        <fullName evidence="7">Mycofactocin system transcriptional regulator</fullName>
    </submittedName>
</protein>
<dbReference type="InterPro" id="IPR009057">
    <property type="entry name" value="Homeodomain-like_sf"/>
</dbReference>
<proteinExistence type="predicted"/>
<feature type="region of interest" description="Disordered" evidence="5">
    <location>
        <begin position="202"/>
        <end position="229"/>
    </location>
</feature>
<name>A0ABP3E2C3_9ACTN</name>
<dbReference type="SUPFAM" id="SSF46689">
    <property type="entry name" value="Homeodomain-like"/>
    <property type="match status" value="1"/>
</dbReference>
<dbReference type="InterPro" id="IPR023851">
    <property type="entry name" value="Tscrpt_reg_TetR-type"/>
</dbReference>
<dbReference type="EMBL" id="BAAAGX010000015">
    <property type="protein sequence ID" value="GAA0249782.1"/>
    <property type="molecule type" value="Genomic_DNA"/>
</dbReference>
<dbReference type="Pfam" id="PF17754">
    <property type="entry name" value="TetR_C_14"/>
    <property type="match status" value="1"/>
</dbReference>
<evidence type="ECO:0000256" key="5">
    <source>
        <dbReference type="SAM" id="MobiDB-lite"/>
    </source>
</evidence>
<dbReference type="PANTHER" id="PTHR30055">
    <property type="entry name" value="HTH-TYPE TRANSCRIPTIONAL REGULATOR RUTR"/>
    <property type="match status" value="1"/>
</dbReference>
<dbReference type="Gene3D" id="1.10.357.10">
    <property type="entry name" value="Tetracycline Repressor, domain 2"/>
    <property type="match status" value="1"/>
</dbReference>
<evidence type="ECO:0000256" key="1">
    <source>
        <dbReference type="ARBA" id="ARBA00023015"/>
    </source>
</evidence>
<dbReference type="PRINTS" id="PR00455">
    <property type="entry name" value="HTHTETR"/>
</dbReference>
<accession>A0ABP3E2C3</accession>